<protein>
    <submittedName>
        <fullName evidence="3">Phosphoadenosine phosphosulfate reductase</fullName>
    </submittedName>
    <submittedName>
        <fullName evidence="4">Sulfate adenylyltransferase subunit 2</fullName>
    </submittedName>
</protein>
<dbReference type="InterPro" id="IPR014729">
    <property type="entry name" value="Rossmann-like_a/b/a_fold"/>
</dbReference>
<keyword evidence="5" id="KW-1185">Reference proteome</keyword>
<dbReference type="InterPro" id="IPR002500">
    <property type="entry name" value="PAPS_reduct_dom"/>
</dbReference>
<evidence type="ECO:0000313" key="5">
    <source>
        <dbReference type="Proteomes" id="UP000199320"/>
    </source>
</evidence>
<gene>
    <name evidence="4" type="ORF">SAMN04488694_104281</name>
    <name evidence="3" type="ORF">SAMN05192552_100421</name>
</gene>
<dbReference type="RefSeq" id="WP_092931221.1">
    <property type="nucleotide sequence ID" value="NZ_FMZP01000004.1"/>
</dbReference>
<dbReference type="InterPro" id="IPR050128">
    <property type="entry name" value="Sulfate_adenylyltrnsfr_sub2"/>
</dbReference>
<dbReference type="PANTHER" id="PTHR43196:SF1">
    <property type="entry name" value="SULFATE ADENYLYLTRANSFERASE SUBUNIT 2"/>
    <property type="match status" value="1"/>
</dbReference>
<feature type="region of interest" description="Disordered" evidence="1">
    <location>
        <begin position="281"/>
        <end position="311"/>
    </location>
</feature>
<dbReference type="AlphaFoldDB" id="A0A1G6LKT8"/>
<dbReference type="Proteomes" id="UP000199320">
    <property type="component" value="Unassembled WGS sequence"/>
</dbReference>
<proteinExistence type="predicted"/>
<sequence>MSENFPDYVDVDYTDGEGEDPADYAHIQDKIEKAIEVTREGLESYENPAVMWTGGKDSTLTLYFIKEVADRFDLEVPPAVFIDHYQHFDEIHDFVDHWADEWDLEVIYARNEDVGAYVDEHGLEPGDDIDISDLSEHNQHHVRDILEYEEDTFPFLLDTYVGNHLLKTVALNDALEEYDIDGVISGVRWDEQEARADETFFSPRHDPDIYPPHDRIQPILQFDEAAVWDAFWNFVVPDTVENFPEEGYVPESDDDLPEGVAQDDIPISPKYFAGFRSLGSEVSTEKSDQEPAWLQDLEGTTERAGRAQDKEDLMERLRDLGYM</sequence>
<evidence type="ECO:0000259" key="2">
    <source>
        <dbReference type="Pfam" id="PF01507"/>
    </source>
</evidence>
<dbReference type="Pfam" id="PF01507">
    <property type="entry name" value="PAPS_reduct"/>
    <property type="match status" value="2"/>
</dbReference>
<dbReference type="OrthoDB" id="14887at2157"/>
<dbReference type="PANTHER" id="PTHR43196">
    <property type="entry name" value="SULFATE ADENYLYLTRANSFERASE SUBUNIT 2"/>
    <property type="match status" value="1"/>
</dbReference>
<dbReference type="SUPFAM" id="SSF52402">
    <property type="entry name" value="Adenine nucleotide alpha hydrolases-like"/>
    <property type="match status" value="1"/>
</dbReference>
<feature type="domain" description="Phosphoadenosine phosphosulphate reductase" evidence="2">
    <location>
        <begin position="163"/>
        <end position="229"/>
    </location>
</feature>
<feature type="domain" description="Phosphoadenosine phosphosulphate reductase" evidence="2">
    <location>
        <begin position="48"/>
        <end position="116"/>
    </location>
</feature>
<dbReference type="GO" id="GO:0016779">
    <property type="term" value="F:nucleotidyltransferase activity"/>
    <property type="evidence" value="ECO:0007669"/>
    <property type="project" value="UniProtKB-KW"/>
</dbReference>
<dbReference type="EMBL" id="FOIC01000004">
    <property type="protein sequence ID" value="SET22244.1"/>
    <property type="molecule type" value="Genomic_DNA"/>
</dbReference>
<evidence type="ECO:0000256" key="1">
    <source>
        <dbReference type="SAM" id="MobiDB-lite"/>
    </source>
</evidence>
<keyword evidence="4" id="KW-0548">Nucleotidyltransferase</keyword>
<name>A0A1G6LKT8_9EURY</name>
<organism evidence="3 6">
    <name type="scientific">Natrinema hispanicum</name>
    <dbReference type="NCBI Taxonomy" id="392421"/>
    <lineage>
        <taxon>Archaea</taxon>
        <taxon>Methanobacteriati</taxon>
        <taxon>Methanobacteriota</taxon>
        <taxon>Stenosarchaea group</taxon>
        <taxon>Halobacteria</taxon>
        <taxon>Halobacteriales</taxon>
        <taxon>Natrialbaceae</taxon>
        <taxon>Natrinema</taxon>
    </lineage>
</organism>
<keyword evidence="4" id="KW-0808">Transferase</keyword>
<dbReference type="Proteomes" id="UP000324021">
    <property type="component" value="Unassembled WGS sequence"/>
</dbReference>
<dbReference type="Gene3D" id="3.40.50.620">
    <property type="entry name" value="HUPs"/>
    <property type="match status" value="1"/>
</dbReference>
<evidence type="ECO:0000313" key="4">
    <source>
        <dbReference type="EMBL" id="SET22244.1"/>
    </source>
</evidence>
<evidence type="ECO:0000313" key="6">
    <source>
        <dbReference type="Proteomes" id="UP000324021"/>
    </source>
</evidence>
<dbReference type="STRING" id="392421.SAMN04488694_104281"/>
<reference evidence="5 6" key="2">
    <citation type="submission" date="2016-10" db="EMBL/GenBank/DDBJ databases">
        <authorList>
            <person name="Varghese N."/>
            <person name="Submissions S."/>
        </authorList>
    </citation>
    <scope>NUCLEOTIDE SEQUENCE [LARGE SCALE GENOMIC DNA]</scope>
    <source>
        <strain evidence="3 6">CDM_1</strain>
        <strain evidence="5">CDM_6</strain>
    </source>
</reference>
<evidence type="ECO:0000313" key="3">
    <source>
        <dbReference type="EMBL" id="SDC43870.1"/>
    </source>
</evidence>
<accession>A0A1G6LKT8</accession>
<reference evidence="4" key="1">
    <citation type="submission" date="2016-10" db="EMBL/GenBank/DDBJ databases">
        <authorList>
            <person name="de Groot N.N."/>
        </authorList>
    </citation>
    <scope>NUCLEOTIDE SEQUENCE [LARGE SCALE GENOMIC DNA]</scope>
    <source>
        <strain evidence="4">CDM_6</strain>
    </source>
</reference>
<dbReference type="EMBL" id="FMZP01000004">
    <property type="protein sequence ID" value="SDC43870.1"/>
    <property type="molecule type" value="Genomic_DNA"/>
</dbReference>
<feature type="compositionally biased region" description="Basic and acidic residues" evidence="1">
    <location>
        <begin position="300"/>
        <end position="311"/>
    </location>
</feature>